<feature type="compositionally biased region" description="Basic and acidic residues" evidence="5">
    <location>
        <begin position="289"/>
        <end position="306"/>
    </location>
</feature>
<organism evidence="7 8">
    <name type="scientific">Capsaspora owczarzaki (strain ATCC 30864)</name>
    <dbReference type="NCBI Taxonomy" id="595528"/>
    <lineage>
        <taxon>Eukaryota</taxon>
        <taxon>Filasterea</taxon>
        <taxon>Capsaspora</taxon>
    </lineage>
</organism>
<feature type="compositionally biased region" description="Polar residues" evidence="5">
    <location>
        <begin position="308"/>
        <end position="320"/>
    </location>
</feature>
<proteinExistence type="predicted"/>
<dbReference type="Pfam" id="PF04193">
    <property type="entry name" value="PQ-loop"/>
    <property type="match status" value="2"/>
</dbReference>
<feature type="transmembrane region" description="Helical" evidence="6">
    <location>
        <begin position="91"/>
        <end position="112"/>
    </location>
</feature>
<evidence type="ECO:0000256" key="4">
    <source>
        <dbReference type="ARBA" id="ARBA00023136"/>
    </source>
</evidence>
<protein>
    <recommendedName>
        <fullName evidence="9">PQ loop repeat family protein</fullName>
    </recommendedName>
</protein>
<feature type="transmembrane region" description="Helical" evidence="6">
    <location>
        <begin position="28"/>
        <end position="45"/>
    </location>
</feature>
<keyword evidence="4 6" id="KW-0472">Membrane</keyword>
<evidence type="ECO:0000256" key="5">
    <source>
        <dbReference type="SAM" id="MobiDB-lite"/>
    </source>
</evidence>
<dbReference type="AlphaFoldDB" id="A0A0D2X483"/>
<dbReference type="eggNOG" id="KOG2913">
    <property type="taxonomic scope" value="Eukaryota"/>
</dbReference>
<dbReference type="STRING" id="595528.A0A0D2X483"/>
<dbReference type="OrthoDB" id="8048523at2759"/>
<evidence type="ECO:0000256" key="3">
    <source>
        <dbReference type="ARBA" id="ARBA00022989"/>
    </source>
</evidence>
<feature type="transmembrane region" description="Helical" evidence="6">
    <location>
        <begin position="251"/>
        <end position="274"/>
    </location>
</feature>
<evidence type="ECO:0000256" key="1">
    <source>
        <dbReference type="ARBA" id="ARBA00004141"/>
    </source>
</evidence>
<dbReference type="PANTHER" id="PTHR16201">
    <property type="entry name" value="SEVEN TRANSMEMBRANE PROTEIN 1-RELATED"/>
    <property type="match status" value="1"/>
</dbReference>
<feature type="transmembrane region" description="Helical" evidence="6">
    <location>
        <begin position="133"/>
        <end position="152"/>
    </location>
</feature>
<feature type="transmembrane region" description="Helical" evidence="6">
    <location>
        <begin position="215"/>
        <end position="239"/>
    </location>
</feature>
<sequence>MLGNSTSDCPDGVGWINDYLGECVTTDVQIASAFIGLSSIGFWLVAQSPQIYMNFKNGNCESLALLFLVQWLLGDITNLVGAILTDQLPTQVYTAVYFCCIDAIMVSQYAYYKIRDHRLARKSLSRNGRTTSLHVALYMALFSISGISMFALRENLIGSQMGAEAVAAGGRSLLHITFTDTTQSKIGYALGCISATLYLCSRVPQILKNYHRKSVGGLSFAMFLMAVLGNVTYAMGVFMYNTDGDFLIDKLPWLVGSVGTVCFDCTIFIQFVLYGRHFDHDVEQTFKSHPTDEDEDVHHSDHHERSSLINPSSSRPPLIRTNSPLMVNVSKRSSAVA</sequence>
<dbReference type="InterPro" id="IPR051415">
    <property type="entry name" value="LAAT-1"/>
</dbReference>
<accession>A0A0D2X483</accession>
<dbReference type="RefSeq" id="XP_011270605.1">
    <property type="nucleotide sequence ID" value="XM_011272303.1"/>
</dbReference>
<dbReference type="FunCoup" id="A0A0D2X483">
    <property type="interactions" value="90"/>
</dbReference>
<dbReference type="GO" id="GO:0098852">
    <property type="term" value="C:lytic vacuole membrane"/>
    <property type="evidence" value="ECO:0007669"/>
    <property type="project" value="UniProtKB-ARBA"/>
</dbReference>
<keyword evidence="8" id="KW-1185">Reference proteome</keyword>
<dbReference type="GO" id="GO:0015174">
    <property type="term" value="F:basic amino acid transmembrane transporter activity"/>
    <property type="evidence" value="ECO:0007669"/>
    <property type="project" value="TreeGrafter"/>
</dbReference>
<keyword evidence="2 6" id="KW-0812">Transmembrane</keyword>
<evidence type="ECO:0000256" key="6">
    <source>
        <dbReference type="SAM" id="Phobius"/>
    </source>
</evidence>
<feature type="transmembrane region" description="Helical" evidence="6">
    <location>
        <begin position="186"/>
        <end position="203"/>
    </location>
</feature>
<gene>
    <name evidence="7" type="ORF">CAOG_008934</name>
</gene>
<reference evidence="8" key="1">
    <citation type="submission" date="2011-02" db="EMBL/GenBank/DDBJ databases">
        <title>The Genome Sequence of Capsaspora owczarzaki ATCC 30864.</title>
        <authorList>
            <person name="Russ C."/>
            <person name="Cuomo C."/>
            <person name="Burger G."/>
            <person name="Gray M.W."/>
            <person name="Holland P.W.H."/>
            <person name="King N."/>
            <person name="Lang F.B.F."/>
            <person name="Roger A.J."/>
            <person name="Ruiz-Trillo I."/>
            <person name="Young S.K."/>
            <person name="Zeng Q."/>
            <person name="Gargeya S."/>
            <person name="Alvarado L."/>
            <person name="Berlin A."/>
            <person name="Chapman S.B."/>
            <person name="Chen Z."/>
            <person name="Freedman E."/>
            <person name="Gellesch M."/>
            <person name="Goldberg J."/>
            <person name="Griggs A."/>
            <person name="Gujja S."/>
            <person name="Heilman E."/>
            <person name="Heiman D."/>
            <person name="Howarth C."/>
            <person name="Mehta T."/>
            <person name="Neiman D."/>
            <person name="Pearson M."/>
            <person name="Roberts A."/>
            <person name="Saif S."/>
            <person name="Shea T."/>
            <person name="Shenoy N."/>
            <person name="Sisk P."/>
            <person name="Stolte C."/>
            <person name="Sykes S."/>
            <person name="White J."/>
            <person name="Yandava C."/>
            <person name="Haas B."/>
            <person name="Nusbaum C."/>
            <person name="Birren B."/>
        </authorList>
    </citation>
    <scope>NUCLEOTIDE SEQUENCE</scope>
    <source>
        <strain evidence="8">ATCC 30864</strain>
    </source>
</reference>
<dbReference type="InterPro" id="IPR006603">
    <property type="entry name" value="PQ-loop_rpt"/>
</dbReference>
<feature type="region of interest" description="Disordered" evidence="5">
    <location>
        <begin position="289"/>
        <end position="320"/>
    </location>
</feature>
<dbReference type="InParanoid" id="A0A0D2X483"/>
<dbReference type="Proteomes" id="UP000008743">
    <property type="component" value="Unassembled WGS sequence"/>
</dbReference>
<evidence type="ECO:0008006" key="9">
    <source>
        <dbReference type="Google" id="ProtNLM"/>
    </source>
</evidence>
<evidence type="ECO:0000313" key="8">
    <source>
        <dbReference type="Proteomes" id="UP000008743"/>
    </source>
</evidence>
<dbReference type="SMART" id="SM00679">
    <property type="entry name" value="CTNS"/>
    <property type="match status" value="2"/>
</dbReference>
<evidence type="ECO:0000256" key="2">
    <source>
        <dbReference type="ARBA" id="ARBA00022692"/>
    </source>
</evidence>
<dbReference type="EMBL" id="KE346369">
    <property type="protein sequence ID" value="KJE95609.1"/>
    <property type="molecule type" value="Genomic_DNA"/>
</dbReference>
<evidence type="ECO:0000313" key="7">
    <source>
        <dbReference type="EMBL" id="KJE95609.1"/>
    </source>
</evidence>
<feature type="transmembrane region" description="Helical" evidence="6">
    <location>
        <begin position="65"/>
        <end position="85"/>
    </location>
</feature>
<dbReference type="PANTHER" id="PTHR16201:SF34">
    <property type="entry name" value="LYSOSOMAL AMINO ACID TRANSPORTER 1"/>
    <property type="match status" value="1"/>
</dbReference>
<dbReference type="PhylomeDB" id="A0A0D2X483"/>
<dbReference type="FunFam" id="1.20.1280.290:FF:000009">
    <property type="entry name" value="PQ loop repeat family protein"/>
    <property type="match status" value="1"/>
</dbReference>
<name>A0A0D2X483_CAPO3</name>
<keyword evidence="3 6" id="KW-1133">Transmembrane helix</keyword>
<comment type="subcellular location">
    <subcellularLocation>
        <location evidence="1">Membrane</location>
        <topology evidence="1">Multi-pass membrane protein</topology>
    </subcellularLocation>
</comment>
<dbReference type="Gene3D" id="1.20.1280.290">
    <property type="match status" value="2"/>
</dbReference>